<dbReference type="Gene3D" id="1.20.1250.20">
    <property type="entry name" value="MFS general substrate transporter like domains"/>
    <property type="match status" value="1"/>
</dbReference>
<feature type="transmembrane region" description="Helical" evidence="7">
    <location>
        <begin position="486"/>
        <end position="505"/>
    </location>
</feature>
<evidence type="ECO:0000256" key="7">
    <source>
        <dbReference type="SAM" id="Phobius"/>
    </source>
</evidence>
<feature type="region of interest" description="Disordered" evidence="6">
    <location>
        <begin position="1"/>
        <end position="61"/>
    </location>
</feature>
<dbReference type="PANTHER" id="PTHR19432">
    <property type="entry name" value="SUGAR TRANSPORTER"/>
    <property type="match status" value="1"/>
</dbReference>
<keyword evidence="2" id="KW-0813">Transport</keyword>
<feature type="transmembrane region" description="Helical" evidence="7">
    <location>
        <begin position="398"/>
        <end position="421"/>
    </location>
</feature>
<comment type="caution">
    <text evidence="8">The sequence shown here is derived from an EMBL/GenBank/DDBJ whole genome shotgun (WGS) entry which is preliminary data.</text>
</comment>
<feature type="compositionally biased region" description="Low complexity" evidence="6">
    <location>
        <begin position="671"/>
        <end position="683"/>
    </location>
</feature>
<feature type="transmembrane region" description="Helical" evidence="7">
    <location>
        <begin position="135"/>
        <end position="156"/>
    </location>
</feature>
<evidence type="ECO:0000313" key="8">
    <source>
        <dbReference type="EMBL" id="KAG9327356.1"/>
    </source>
</evidence>
<evidence type="ECO:0000256" key="5">
    <source>
        <dbReference type="ARBA" id="ARBA00023136"/>
    </source>
</evidence>
<protein>
    <recommendedName>
        <fullName evidence="10">Sucrose transporter</fullName>
    </recommendedName>
</protein>
<dbReference type="Pfam" id="PF13347">
    <property type="entry name" value="MFS_2"/>
    <property type="match status" value="1"/>
</dbReference>
<dbReference type="AlphaFoldDB" id="A0A9P8D2L5"/>
<comment type="subcellular location">
    <subcellularLocation>
        <location evidence="1">Membrane</location>
        <topology evidence="1">Multi-pass membrane protein</topology>
    </subcellularLocation>
</comment>
<evidence type="ECO:0008006" key="10">
    <source>
        <dbReference type="Google" id="ProtNLM"/>
    </source>
</evidence>
<feature type="transmembrane region" description="Helical" evidence="7">
    <location>
        <begin position="168"/>
        <end position="187"/>
    </location>
</feature>
<keyword evidence="3 7" id="KW-0812">Transmembrane</keyword>
<evidence type="ECO:0000256" key="3">
    <source>
        <dbReference type="ARBA" id="ARBA00022692"/>
    </source>
</evidence>
<accession>A0A9P8D2L5</accession>
<dbReference type="GO" id="GO:0005886">
    <property type="term" value="C:plasma membrane"/>
    <property type="evidence" value="ECO:0007669"/>
    <property type="project" value="TreeGrafter"/>
</dbReference>
<feature type="transmembrane region" description="Helical" evidence="7">
    <location>
        <begin position="96"/>
        <end position="115"/>
    </location>
</feature>
<feature type="region of interest" description="Disordered" evidence="6">
    <location>
        <begin position="604"/>
        <end position="724"/>
    </location>
</feature>
<feature type="transmembrane region" description="Helical" evidence="7">
    <location>
        <begin position="339"/>
        <end position="359"/>
    </location>
</feature>
<dbReference type="InterPro" id="IPR036259">
    <property type="entry name" value="MFS_trans_sf"/>
</dbReference>
<keyword evidence="4 7" id="KW-1133">Transmembrane helix</keyword>
<keyword evidence="5 7" id="KW-0472">Membrane</keyword>
<dbReference type="Proteomes" id="UP000717515">
    <property type="component" value="Unassembled WGS sequence"/>
</dbReference>
<evidence type="ECO:0000313" key="9">
    <source>
        <dbReference type="Proteomes" id="UP000717515"/>
    </source>
</evidence>
<name>A0A9P8D2L5_MORAP</name>
<feature type="transmembrane region" description="Helical" evidence="7">
    <location>
        <begin position="282"/>
        <end position="302"/>
    </location>
</feature>
<dbReference type="SUPFAM" id="SSF103473">
    <property type="entry name" value="MFS general substrate transporter"/>
    <property type="match status" value="1"/>
</dbReference>
<feature type="compositionally biased region" description="Basic and acidic residues" evidence="6">
    <location>
        <begin position="45"/>
        <end position="61"/>
    </location>
</feature>
<feature type="compositionally biased region" description="Low complexity" evidence="6">
    <location>
        <begin position="708"/>
        <end position="724"/>
    </location>
</feature>
<sequence length="817" mass="88551">MVGMQPSLQQPKRPASTSVPTLSAPHIHAHTHAVDQSRTANASPAERHSAQAAARDTRIAVEDRDDHDYAGPRQQSYNHLKPGLHGRVRIWGSSSMVRMVLLTTALMGLQFTWSVEMAYGTPFLLQLGLSKSLMSLVWLAGPLSGLVMQPVVGVLSDRCTSKLGRRRPFLIVGVTAVVVSFLCLGWCKEIMVAVFGTGYANLEGATILMAVGSIYILDFAINCVQASCRTLIVDSLPSSQQEEAASWASRLMGLGGIFGYFMGNVDLPQLLPFFGDTQIKCLCVIACIFLALTVGLTCFAVTERVMVRSPRSSSSSSSKEFLQGFTSILRSIRYLPTRIQYLCNVQFFAWMGWFPFLFYSSTYIAEIYTQEQKRIGVVPVNPDEDPVTSGVGDAAVRAGSFCLLVYSIVSLASSIILPAFVAPAEHLTVEHTSGPFSYSSRAPHGSDGIGLKRQSSPRRCCWKRPSKTCLPWWLSLPIPGLTLPKMYTLSLVLVSFSLVSTWYIQDLKGSTVLFACCGIAWAVSMWAPFSILGEVISQQMQEEQHQERLLNLNTAVVGENVDVLLQKGDEQEDDDDAEDIRMADTSLGRFSRSQHQYQPVGVRESLDGPVAPSTDPHITGDPKSGPFRSRGTTPLPPTTLSQAHGAWTAPAKNTKEMAHVDTDSDPELIPSSSSSSSSSTSSDGGSGSRGNEGDRLRRSRRQDRRSSSRPTTPGSSSPAAPGSETASAGALLGIHNIYIVLPQFLVSFLSSLVFAAIEPDMQQQGDTQSVSEQTGDPDTIGVMLRFGGVMAGIAALLSVRLWQRPRSVVVVSPAHHL</sequence>
<organism evidence="8 9">
    <name type="scientific">Mortierella alpina</name>
    <name type="common">Oleaginous fungus</name>
    <name type="synonym">Mortierella renispora</name>
    <dbReference type="NCBI Taxonomy" id="64518"/>
    <lineage>
        <taxon>Eukaryota</taxon>
        <taxon>Fungi</taxon>
        <taxon>Fungi incertae sedis</taxon>
        <taxon>Mucoromycota</taxon>
        <taxon>Mortierellomycotina</taxon>
        <taxon>Mortierellomycetes</taxon>
        <taxon>Mortierellales</taxon>
        <taxon>Mortierellaceae</taxon>
        <taxon>Mortierella</taxon>
    </lineage>
</organism>
<gene>
    <name evidence="8" type="ORF">KVV02_005932</name>
</gene>
<feature type="compositionally biased region" description="Basic and acidic residues" evidence="6">
    <location>
        <begin position="653"/>
        <end position="662"/>
    </location>
</feature>
<evidence type="ECO:0000256" key="6">
    <source>
        <dbReference type="SAM" id="MobiDB-lite"/>
    </source>
</evidence>
<feature type="transmembrane region" description="Helical" evidence="7">
    <location>
        <begin position="511"/>
        <end position="532"/>
    </location>
</feature>
<dbReference type="PANTHER" id="PTHR19432:SF76">
    <property type="entry name" value="TRANSPORTER, PUTATIVE (EUROFUNG)-RELATED"/>
    <property type="match status" value="1"/>
</dbReference>
<dbReference type="EMBL" id="JAIFTL010000005">
    <property type="protein sequence ID" value="KAG9327356.1"/>
    <property type="molecule type" value="Genomic_DNA"/>
</dbReference>
<proteinExistence type="predicted"/>
<dbReference type="GO" id="GO:0008506">
    <property type="term" value="F:sucrose:proton symporter activity"/>
    <property type="evidence" value="ECO:0007669"/>
    <property type="project" value="TreeGrafter"/>
</dbReference>
<evidence type="ECO:0000256" key="2">
    <source>
        <dbReference type="ARBA" id="ARBA00022448"/>
    </source>
</evidence>
<reference evidence="8" key="1">
    <citation type="submission" date="2021-07" db="EMBL/GenBank/DDBJ databases">
        <title>Draft genome of Mortierella alpina, strain LL118, isolated from an aspen leaf litter sample.</title>
        <authorList>
            <person name="Yang S."/>
            <person name="Vinatzer B.A."/>
        </authorList>
    </citation>
    <scope>NUCLEOTIDE SEQUENCE</scope>
    <source>
        <strain evidence="8">LL118</strain>
    </source>
</reference>
<feature type="compositionally biased region" description="Polar residues" evidence="6">
    <location>
        <begin position="1"/>
        <end position="21"/>
    </location>
</feature>
<evidence type="ECO:0000256" key="1">
    <source>
        <dbReference type="ARBA" id="ARBA00004141"/>
    </source>
</evidence>
<feature type="transmembrane region" description="Helical" evidence="7">
    <location>
        <begin position="207"/>
        <end position="232"/>
    </location>
</feature>
<evidence type="ECO:0000256" key="4">
    <source>
        <dbReference type="ARBA" id="ARBA00022989"/>
    </source>
</evidence>